<reference evidence="2 3" key="1">
    <citation type="submission" date="2018-06" db="EMBL/GenBank/DDBJ databases">
        <title>Comparative genomics reveals the genomic features of Rhizophagus irregularis, R. cerebriforme, R. diaphanum and Gigaspora rosea, and their symbiotic lifestyle signature.</title>
        <authorList>
            <person name="Morin E."/>
            <person name="San Clemente H."/>
            <person name="Chen E.C.H."/>
            <person name="De La Providencia I."/>
            <person name="Hainaut M."/>
            <person name="Kuo A."/>
            <person name="Kohler A."/>
            <person name="Murat C."/>
            <person name="Tang N."/>
            <person name="Roy S."/>
            <person name="Loubradou J."/>
            <person name="Henrissat B."/>
            <person name="Grigoriev I.V."/>
            <person name="Corradi N."/>
            <person name="Roux C."/>
            <person name="Martin F.M."/>
        </authorList>
    </citation>
    <scope>NUCLEOTIDE SEQUENCE [LARGE SCALE GENOMIC DNA]</scope>
    <source>
        <strain evidence="2 3">DAOM 194757</strain>
    </source>
</reference>
<dbReference type="SUPFAM" id="SSF52047">
    <property type="entry name" value="RNI-like"/>
    <property type="match status" value="1"/>
</dbReference>
<feature type="domain" description="BTB" evidence="1">
    <location>
        <begin position="37"/>
        <end position="111"/>
    </location>
</feature>
<dbReference type="CDD" id="cd18186">
    <property type="entry name" value="BTB_POZ_ZBTB_KLHL-like"/>
    <property type="match status" value="1"/>
</dbReference>
<dbReference type="InterPro" id="IPR032675">
    <property type="entry name" value="LRR_dom_sf"/>
</dbReference>
<name>A0A397UKB0_9GLOM</name>
<gene>
    <name evidence="2" type="ORF">C2G38_2251527</name>
</gene>
<dbReference type="Pfam" id="PF00651">
    <property type="entry name" value="BTB"/>
    <property type="match status" value="1"/>
</dbReference>
<dbReference type="SMART" id="SM00368">
    <property type="entry name" value="LRR_RI"/>
    <property type="match status" value="4"/>
</dbReference>
<evidence type="ECO:0000259" key="1">
    <source>
        <dbReference type="PROSITE" id="PS50097"/>
    </source>
</evidence>
<dbReference type="Proteomes" id="UP000266673">
    <property type="component" value="Unassembled WGS sequence"/>
</dbReference>
<dbReference type="Pfam" id="PF13516">
    <property type="entry name" value="LRR_6"/>
    <property type="match status" value="3"/>
</dbReference>
<dbReference type="SUPFAM" id="SSF54695">
    <property type="entry name" value="POZ domain"/>
    <property type="match status" value="1"/>
</dbReference>
<proteinExistence type="predicted"/>
<accession>A0A397UKB0</accession>
<evidence type="ECO:0000313" key="2">
    <source>
        <dbReference type="EMBL" id="RIB09219.1"/>
    </source>
</evidence>
<comment type="caution">
    <text evidence="2">The sequence shown here is derived from an EMBL/GenBank/DDBJ whole genome shotgun (WGS) entry which is preliminary data.</text>
</comment>
<organism evidence="2 3">
    <name type="scientific">Gigaspora rosea</name>
    <dbReference type="NCBI Taxonomy" id="44941"/>
    <lineage>
        <taxon>Eukaryota</taxon>
        <taxon>Fungi</taxon>
        <taxon>Fungi incertae sedis</taxon>
        <taxon>Mucoromycota</taxon>
        <taxon>Glomeromycotina</taxon>
        <taxon>Glomeromycetes</taxon>
        <taxon>Diversisporales</taxon>
        <taxon>Gigasporaceae</taxon>
        <taxon>Gigaspora</taxon>
    </lineage>
</organism>
<dbReference type="InterPro" id="IPR011333">
    <property type="entry name" value="SKP1/BTB/POZ_sf"/>
</dbReference>
<sequence>MAHQHLLSFIAFEDFTYIHDGKKILLNNYLELLDDKEDFNIVINVDESPNAKIFQAHSAILKYRSLYFCNELANIRKDENNIKKLNLKNLTIQQFEIIIKYIYGGLQELQKWCNDIVVKYPDKIFESEDFVSLQENTLVSIISRDDLQMKEVKIWNYIIKWGIAQNPGLPSDPEDWTHENFLTLKTTLRNCLPQIRYFQISGDDIADNVQPYHQILEKNLWKDITNNFMSPNRQILSKILPPHRPMSFEITTSSSSTYTAAPTYSSGTANSINSHEITAVTTFPPYSASTNFSANEDNILENMRKEARECLDEDINELKSALCENTILTSLNLKNNKLGSKKGKILADALCQNTTLTSLNLLMNYLARALCKNTSLTHLNLLNQLKANGGRALAEALYENTALTSLIANTYSSSLNISNNQLGSDGGSALAISLFKNKTQESLNLSSNEIGLEGGYALANALSGNVSLTSLDFKHNTLDQKVERGKALAISLFKNTILVSLNLNNNQLSSEGGEALMEALCNNNSLNSLNFWSNNIDIGDRSEIKKTFLAERRDVHNDGMNLHMIIDQSNIKILNTYQ</sequence>
<dbReference type="PANTHER" id="PTHR24114">
    <property type="entry name" value="LEUCINE RICH REPEAT FAMILY PROTEIN"/>
    <property type="match status" value="1"/>
</dbReference>
<dbReference type="AlphaFoldDB" id="A0A397UKB0"/>
<dbReference type="InterPro" id="IPR000210">
    <property type="entry name" value="BTB/POZ_dom"/>
</dbReference>
<dbReference type="Gene3D" id="1.25.40.420">
    <property type="match status" value="1"/>
</dbReference>
<dbReference type="Gene3D" id="3.30.710.10">
    <property type="entry name" value="Potassium Channel Kv1.1, Chain A"/>
    <property type="match status" value="1"/>
</dbReference>
<dbReference type="EMBL" id="QKWP01001402">
    <property type="protein sequence ID" value="RIB09219.1"/>
    <property type="molecule type" value="Genomic_DNA"/>
</dbReference>
<evidence type="ECO:0000313" key="3">
    <source>
        <dbReference type="Proteomes" id="UP000266673"/>
    </source>
</evidence>
<dbReference type="PROSITE" id="PS50097">
    <property type="entry name" value="BTB"/>
    <property type="match status" value="1"/>
</dbReference>
<keyword evidence="3" id="KW-1185">Reference proteome</keyword>
<dbReference type="InterPro" id="IPR001611">
    <property type="entry name" value="Leu-rich_rpt"/>
</dbReference>
<dbReference type="Gene3D" id="3.80.10.10">
    <property type="entry name" value="Ribonuclease Inhibitor"/>
    <property type="match status" value="3"/>
</dbReference>
<protein>
    <recommendedName>
        <fullName evidence="1">BTB domain-containing protein</fullName>
    </recommendedName>
</protein>
<dbReference type="InterPro" id="IPR052394">
    <property type="entry name" value="LRR-containing"/>
</dbReference>
<dbReference type="PANTHER" id="PTHR24114:SF2">
    <property type="entry name" value="F-BOX DOMAIN-CONTAINING PROTEIN-RELATED"/>
    <property type="match status" value="1"/>
</dbReference>